<protein>
    <submittedName>
        <fullName evidence="1">Uncharacterized protein</fullName>
    </submittedName>
</protein>
<gene>
    <name evidence="1" type="ORF">EVA_21562</name>
</gene>
<accession>J9F614</accession>
<sequence>MILTDYYRFEKLPNQRSKLRIDCTASTGSYDPLEALRNKAGDLFLYIGDNTHTKAGKERKADLALSRTKHISSVYNPDLNLPYWYGDMKGTTDAFLFV</sequence>
<proteinExistence type="predicted"/>
<feature type="non-terminal residue" evidence="1">
    <location>
        <position position="98"/>
    </location>
</feature>
<name>J9F614_9ZZZZ</name>
<organism evidence="1">
    <name type="scientific">gut metagenome</name>
    <dbReference type="NCBI Taxonomy" id="749906"/>
    <lineage>
        <taxon>unclassified sequences</taxon>
        <taxon>metagenomes</taxon>
        <taxon>organismal metagenomes</taxon>
    </lineage>
</organism>
<dbReference type="AlphaFoldDB" id="J9F614"/>
<dbReference type="EMBL" id="AMCI01008901">
    <property type="protein sequence ID" value="EJW90331.1"/>
    <property type="molecule type" value="Genomic_DNA"/>
</dbReference>
<comment type="caution">
    <text evidence="1">The sequence shown here is derived from an EMBL/GenBank/DDBJ whole genome shotgun (WGS) entry which is preliminary data.</text>
</comment>
<evidence type="ECO:0000313" key="1">
    <source>
        <dbReference type="EMBL" id="EJW90331.1"/>
    </source>
</evidence>
<reference evidence="1" key="1">
    <citation type="journal article" date="2012" name="PLoS ONE">
        <title>Gene sets for utilization of primary and secondary nutrition supplies in the distal gut of endangered iberian lynx.</title>
        <authorList>
            <person name="Alcaide M."/>
            <person name="Messina E."/>
            <person name="Richter M."/>
            <person name="Bargiela R."/>
            <person name="Peplies J."/>
            <person name="Huws S.A."/>
            <person name="Newbold C.J."/>
            <person name="Golyshin P.N."/>
            <person name="Simon M.A."/>
            <person name="Lopez G."/>
            <person name="Yakimov M.M."/>
            <person name="Ferrer M."/>
        </authorList>
    </citation>
    <scope>NUCLEOTIDE SEQUENCE</scope>
</reference>